<feature type="signal peptide" evidence="2">
    <location>
        <begin position="1"/>
        <end position="17"/>
    </location>
</feature>
<reference evidence="4" key="1">
    <citation type="journal article" date="2013" name="Genetics">
        <title>The draft genome and transcriptome of Panagrellus redivivus are shaped by the harsh demands of a free-living lifestyle.</title>
        <authorList>
            <person name="Srinivasan J."/>
            <person name="Dillman A.R."/>
            <person name="Macchietto M.G."/>
            <person name="Heikkinen L."/>
            <person name="Lakso M."/>
            <person name="Fracchia K.M."/>
            <person name="Antoshechkin I."/>
            <person name="Mortazavi A."/>
            <person name="Wong G."/>
            <person name="Sternberg P.W."/>
        </authorList>
    </citation>
    <scope>NUCLEOTIDE SEQUENCE [LARGE SCALE GENOMIC DNA]</scope>
    <source>
        <strain evidence="4">MT8872</strain>
    </source>
</reference>
<dbReference type="Pfam" id="PF04155">
    <property type="entry name" value="Ground-like"/>
    <property type="match status" value="1"/>
</dbReference>
<feature type="chain" id="PRO_5028911400" evidence="2">
    <location>
        <begin position="18"/>
        <end position="250"/>
    </location>
</feature>
<evidence type="ECO:0000259" key="3">
    <source>
        <dbReference type="Pfam" id="PF04155"/>
    </source>
</evidence>
<evidence type="ECO:0000256" key="2">
    <source>
        <dbReference type="SAM" id="SignalP"/>
    </source>
</evidence>
<evidence type="ECO:0000256" key="1">
    <source>
        <dbReference type="SAM" id="MobiDB-lite"/>
    </source>
</evidence>
<proteinExistence type="predicted"/>
<accession>A0A7E4ZYY3</accession>
<dbReference type="PROSITE" id="PS51257">
    <property type="entry name" value="PROKAR_LIPOPROTEIN"/>
    <property type="match status" value="1"/>
</dbReference>
<feature type="domain" description="Ground-like" evidence="3">
    <location>
        <begin position="177"/>
        <end position="247"/>
    </location>
</feature>
<dbReference type="SUPFAM" id="SSF81995">
    <property type="entry name" value="beta-sandwich domain of Sec23/24"/>
    <property type="match status" value="1"/>
</dbReference>
<keyword evidence="4" id="KW-1185">Reference proteome</keyword>
<protein>
    <submittedName>
        <fullName evidence="5">Ground-like domain-containing protein</fullName>
    </submittedName>
</protein>
<dbReference type="WBParaSite" id="Pan_g4404.t1">
    <property type="protein sequence ID" value="Pan_g4404.t1"/>
    <property type="gene ID" value="Pan_g4404"/>
</dbReference>
<dbReference type="Proteomes" id="UP000492821">
    <property type="component" value="Unassembled WGS sequence"/>
</dbReference>
<dbReference type="InterPro" id="IPR007284">
    <property type="entry name" value="Ground-like_dom"/>
</dbReference>
<dbReference type="AlphaFoldDB" id="A0A7E4ZYY3"/>
<evidence type="ECO:0000313" key="5">
    <source>
        <dbReference type="WBParaSite" id="Pan_g4404.t1"/>
    </source>
</evidence>
<keyword evidence="2" id="KW-0732">Signal</keyword>
<organism evidence="4 5">
    <name type="scientific">Panagrellus redivivus</name>
    <name type="common">Microworm</name>
    <dbReference type="NCBI Taxonomy" id="6233"/>
    <lineage>
        <taxon>Eukaryota</taxon>
        <taxon>Metazoa</taxon>
        <taxon>Ecdysozoa</taxon>
        <taxon>Nematoda</taxon>
        <taxon>Chromadorea</taxon>
        <taxon>Rhabditida</taxon>
        <taxon>Tylenchina</taxon>
        <taxon>Panagrolaimomorpha</taxon>
        <taxon>Panagrolaimoidea</taxon>
        <taxon>Panagrolaimidae</taxon>
        <taxon>Panagrellus</taxon>
    </lineage>
</organism>
<name>A0A7E4ZYY3_PANRE</name>
<feature type="region of interest" description="Disordered" evidence="1">
    <location>
        <begin position="135"/>
        <end position="160"/>
    </location>
</feature>
<sequence>MMRNIVLIALIATPAVGFFFGGGGGGGCGCCQPAAPACAPPAPAPACAPVSGCGGGGGGYAQPIQQGGYIQQPQPQYFPQQQAPSYIPAAPRPQYVAPAPVAPQQPQYIPQAPQQGPSYQVAVAPSGGSYAAAAAAGDKLQEVEEEGTAAQDAAPAESSAAEVAESIDIKKLKLTNDPECNSEELRTIIVDNIDEDLNSSKRLIQLAAEAKFGGRFDVICSTNDFSYVTNTEIFCQHTKNSVSCYAYRQI</sequence>
<reference evidence="5" key="2">
    <citation type="submission" date="2020-10" db="UniProtKB">
        <authorList>
            <consortium name="WormBaseParasite"/>
        </authorList>
    </citation>
    <scope>IDENTIFICATION</scope>
</reference>
<evidence type="ECO:0000313" key="4">
    <source>
        <dbReference type="Proteomes" id="UP000492821"/>
    </source>
</evidence>
<feature type="compositionally biased region" description="Low complexity" evidence="1">
    <location>
        <begin position="149"/>
        <end position="160"/>
    </location>
</feature>